<evidence type="ECO:0000259" key="2">
    <source>
        <dbReference type="SMART" id="SM00852"/>
    </source>
</evidence>
<dbReference type="PIRSF" id="PIRSF006728">
    <property type="entry name" value="CinA"/>
    <property type="match status" value="1"/>
</dbReference>
<dbReference type="SMART" id="SM00852">
    <property type="entry name" value="MoCF_biosynth"/>
    <property type="match status" value="1"/>
</dbReference>
<organism evidence="3 4">
    <name type="scientific">Polycladomyces abyssicola</name>
    <dbReference type="NCBI Taxonomy" id="1125966"/>
    <lineage>
        <taxon>Bacteria</taxon>
        <taxon>Bacillati</taxon>
        <taxon>Bacillota</taxon>
        <taxon>Bacilli</taxon>
        <taxon>Bacillales</taxon>
        <taxon>Thermoactinomycetaceae</taxon>
        <taxon>Polycladomyces</taxon>
    </lineage>
</organism>
<gene>
    <name evidence="1 3" type="primary">cinA</name>
    <name evidence="3" type="ORF">JIR001_17990</name>
</gene>
<dbReference type="EMBL" id="AP024601">
    <property type="protein sequence ID" value="BCU82016.1"/>
    <property type="molecule type" value="Genomic_DNA"/>
</dbReference>
<dbReference type="SUPFAM" id="SSF142433">
    <property type="entry name" value="CinA-like"/>
    <property type="match status" value="1"/>
</dbReference>
<dbReference type="InterPro" id="IPR041424">
    <property type="entry name" value="CinA_KH"/>
</dbReference>
<evidence type="ECO:0000313" key="4">
    <source>
        <dbReference type="Proteomes" id="UP000677436"/>
    </source>
</evidence>
<dbReference type="NCBIfam" id="TIGR00177">
    <property type="entry name" value="molyb_syn"/>
    <property type="match status" value="1"/>
</dbReference>
<dbReference type="CDD" id="cd00885">
    <property type="entry name" value="cinA"/>
    <property type="match status" value="1"/>
</dbReference>
<dbReference type="PANTHER" id="PTHR13939">
    <property type="entry name" value="NICOTINAMIDE-NUCLEOTIDE AMIDOHYDROLASE PNCC"/>
    <property type="match status" value="1"/>
</dbReference>
<dbReference type="Proteomes" id="UP000677436">
    <property type="component" value="Chromosome"/>
</dbReference>
<dbReference type="KEGG" id="pabs:JIR001_17990"/>
<dbReference type="InterPro" id="IPR036653">
    <property type="entry name" value="CinA-like_C"/>
</dbReference>
<sequence length="417" mass="46183">MRAEIIAVGTELLLGHTLNTHASFLSRECSELGIGVYYHITVGDNRDRLKEVIRTARERSDLVILTGGLGPTEDDLTKETVAEVLGIELVEHPPTRRWIEDLFRQRGMPVPSGNYKQALVFPQGTVFPNDRGTAPGLAVTHEGVTYVMLPGPPHELIPMFEKQVKPFLISLLPEKEVIHSQVLRFFGIGESYLEERIKDLIDRQNNPTIAPYAKRGEVTIRLTAKASNVQEAEERIAPVRQAILERVGAYCYSERDETLEQVTVNQLRDRGQTLALAESCTGGLVAQMITSVPGASEVFKGGVVCYTNEAKEWLLQVPRNIIDVHGAISMETACTLAEQAAQRMDADWGLSVTGVAGPSPAEGKPVGLVYVGLAERGRPVRAYRFTFRGSREDIRVRAAKQMLFLLQERIKKGELTT</sequence>
<dbReference type="HAMAP" id="MF_00226_B">
    <property type="entry name" value="CinA_B"/>
    <property type="match status" value="1"/>
</dbReference>
<dbReference type="SUPFAM" id="SSF53218">
    <property type="entry name" value="Molybdenum cofactor biosynthesis proteins"/>
    <property type="match status" value="1"/>
</dbReference>
<accession>A0A8D5UEL0</accession>
<dbReference type="Pfam" id="PF00994">
    <property type="entry name" value="MoCF_biosynth"/>
    <property type="match status" value="1"/>
</dbReference>
<feature type="domain" description="MoaB/Mog" evidence="2">
    <location>
        <begin position="4"/>
        <end position="171"/>
    </location>
</feature>
<dbReference type="InterPro" id="IPR008136">
    <property type="entry name" value="CinA_C"/>
</dbReference>
<dbReference type="Pfam" id="PF02464">
    <property type="entry name" value="CinA"/>
    <property type="match status" value="1"/>
</dbReference>
<dbReference type="PANTHER" id="PTHR13939:SF0">
    <property type="entry name" value="NMN AMIDOHYDROLASE-LIKE PROTEIN YFAY"/>
    <property type="match status" value="1"/>
</dbReference>
<name>A0A8D5UEL0_9BACL</name>
<dbReference type="Gene3D" id="3.40.980.10">
    <property type="entry name" value="MoaB/Mog-like domain"/>
    <property type="match status" value="1"/>
</dbReference>
<reference evidence="3" key="2">
    <citation type="journal article" date="2021" name="Microbiol. Resour. Announc.">
        <title>Complete Genome Sequence of Polycladomyces abyssicola JIR-001T, Isolated from Hemipelagic Sediment in Deep Seawater.</title>
        <authorList>
            <person name="Tsubouchi T."/>
            <person name="Kaneko Y."/>
        </authorList>
    </citation>
    <scope>NUCLEOTIDE SEQUENCE</scope>
    <source>
        <strain evidence="3">JIR-001</strain>
    </source>
</reference>
<dbReference type="InterPro" id="IPR050101">
    <property type="entry name" value="CinA"/>
</dbReference>
<dbReference type="Gene3D" id="3.90.950.20">
    <property type="entry name" value="CinA-like"/>
    <property type="match status" value="1"/>
</dbReference>
<dbReference type="NCBIfam" id="TIGR00199">
    <property type="entry name" value="PncC_domain"/>
    <property type="match status" value="1"/>
</dbReference>
<dbReference type="AlphaFoldDB" id="A0A8D5UEL0"/>
<protein>
    <recommendedName>
        <fullName evidence="1">Putative competence-damage inducible protein</fullName>
    </recommendedName>
</protein>
<evidence type="ECO:0000256" key="1">
    <source>
        <dbReference type="HAMAP-Rule" id="MF_00226"/>
    </source>
</evidence>
<dbReference type="InterPro" id="IPR008135">
    <property type="entry name" value="Competence-induced_CinA"/>
</dbReference>
<dbReference type="RefSeq" id="WP_212772409.1">
    <property type="nucleotide sequence ID" value="NZ_AP024601.1"/>
</dbReference>
<keyword evidence="4" id="KW-1185">Reference proteome</keyword>
<dbReference type="NCBIfam" id="NF001813">
    <property type="entry name" value="PRK00549.1"/>
    <property type="match status" value="1"/>
</dbReference>
<proteinExistence type="inferred from homology"/>
<dbReference type="InterPro" id="IPR001453">
    <property type="entry name" value="MoaB/Mog_dom"/>
</dbReference>
<dbReference type="InterPro" id="IPR036425">
    <property type="entry name" value="MoaB/Mog-like_dom_sf"/>
</dbReference>
<evidence type="ECO:0000313" key="3">
    <source>
        <dbReference type="EMBL" id="BCU82016.1"/>
    </source>
</evidence>
<dbReference type="Pfam" id="PF18146">
    <property type="entry name" value="CinA_KH"/>
    <property type="match status" value="1"/>
</dbReference>
<dbReference type="Gene3D" id="3.30.70.2860">
    <property type="match status" value="1"/>
</dbReference>
<comment type="similarity">
    <text evidence="1">Belongs to the CinA family.</text>
</comment>
<dbReference type="NCBIfam" id="TIGR00200">
    <property type="entry name" value="cinA_nterm"/>
    <property type="match status" value="1"/>
</dbReference>
<reference evidence="3" key="1">
    <citation type="journal article" date="2013" name="Int. J. Syst. Evol. Microbiol.">
        <title>Polycladomyces abyssicola gen. nov., sp. nov., a thermophilic filamentous bacterium isolated from hemipelagic sediment.</title>
        <authorList>
            <person name="Tsubouchi T."/>
            <person name="Shimane Y."/>
            <person name="Mori K."/>
            <person name="Usui K."/>
            <person name="Hiraki T."/>
            <person name="Tame A."/>
            <person name="Uematsu K."/>
            <person name="Maruyama T."/>
            <person name="Hatada Y."/>
        </authorList>
    </citation>
    <scope>NUCLEOTIDE SEQUENCE</scope>
    <source>
        <strain evidence="3">JIR-001</strain>
    </source>
</reference>